<evidence type="ECO:0000313" key="2">
    <source>
        <dbReference type="EMBL" id="SHF02553.1"/>
    </source>
</evidence>
<dbReference type="RefSeq" id="WP_072834854.1">
    <property type="nucleotide sequence ID" value="NZ_FQUU01000005.1"/>
</dbReference>
<evidence type="ECO:0000256" key="1">
    <source>
        <dbReference type="SAM" id="Phobius"/>
    </source>
</evidence>
<dbReference type="InterPro" id="IPR048136">
    <property type="entry name" value="STM3941-like"/>
</dbReference>
<dbReference type="EMBL" id="FQUU01000005">
    <property type="protein sequence ID" value="SHF02553.1"/>
    <property type="molecule type" value="Genomic_DNA"/>
</dbReference>
<protein>
    <submittedName>
        <fullName evidence="2">Uncharacterized protein</fullName>
    </submittedName>
</protein>
<organism evidence="2 3">
    <name type="scientific">Flavisolibacter ginsengisoli DSM 18119</name>
    <dbReference type="NCBI Taxonomy" id="1121884"/>
    <lineage>
        <taxon>Bacteria</taxon>
        <taxon>Pseudomonadati</taxon>
        <taxon>Bacteroidota</taxon>
        <taxon>Chitinophagia</taxon>
        <taxon>Chitinophagales</taxon>
        <taxon>Chitinophagaceae</taxon>
        <taxon>Flavisolibacter</taxon>
    </lineage>
</organism>
<gene>
    <name evidence="2" type="ORF">SAMN02745131_01651</name>
</gene>
<dbReference type="AlphaFoldDB" id="A0A1M4YA96"/>
<accession>A0A1M4YA96</accession>
<keyword evidence="1" id="KW-0472">Membrane</keyword>
<name>A0A1M4YA96_9BACT</name>
<keyword evidence="1" id="KW-0812">Transmembrane</keyword>
<dbReference type="OrthoDB" id="1079449at2"/>
<reference evidence="2 3" key="1">
    <citation type="submission" date="2016-11" db="EMBL/GenBank/DDBJ databases">
        <authorList>
            <person name="Jaros S."/>
            <person name="Januszkiewicz K."/>
            <person name="Wedrychowicz H."/>
        </authorList>
    </citation>
    <scope>NUCLEOTIDE SEQUENCE [LARGE SCALE GENOMIC DNA]</scope>
    <source>
        <strain evidence="2 3">DSM 18119</strain>
    </source>
</reference>
<proteinExistence type="predicted"/>
<dbReference type="STRING" id="1121884.SAMN02745131_01651"/>
<keyword evidence="3" id="KW-1185">Reference proteome</keyword>
<feature type="transmembrane region" description="Helical" evidence="1">
    <location>
        <begin position="37"/>
        <end position="55"/>
    </location>
</feature>
<dbReference type="Proteomes" id="UP000184048">
    <property type="component" value="Unassembled WGS sequence"/>
</dbReference>
<evidence type="ECO:0000313" key="3">
    <source>
        <dbReference type="Proteomes" id="UP000184048"/>
    </source>
</evidence>
<dbReference type="NCBIfam" id="NF041635">
    <property type="entry name" value="STM3941_fam"/>
    <property type="match status" value="1"/>
</dbReference>
<feature type="transmembrane region" description="Helical" evidence="1">
    <location>
        <begin position="12"/>
        <end position="31"/>
    </location>
</feature>
<sequence length="175" mass="20144">MTDTVQIKYNKGFAYITIIGLLGLLIVTSLIEVKDKRGILFGDAWIILLLLYCFYKIFLPMLNGRVAMELTDTGIYDYISKQKATWENITEIRKVSFGKGSVGIAIVIADTREFINDKRFVRKLLCYYNNFFYNTPFIIPMQFLAGSDNEIIEVVQNYFECRKLSTNIANSTRLA</sequence>
<keyword evidence="1" id="KW-1133">Transmembrane helix</keyword>